<evidence type="ECO:0000256" key="3">
    <source>
        <dbReference type="ARBA" id="ARBA00022895"/>
    </source>
</evidence>
<feature type="compositionally biased region" description="Low complexity" evidence="6">
    <location>
        <begin position="196"/>
        <end position="213"/>
    </location>
</feature>
<feature type="compositionally biased region" description="Basic and acidic residues" evidence="6">
    <location>
        <begin position="285"/>
        <end position="297"/>
    </location>
</feature>
<evidence type="ECO:0000256" key="1">
    <source>
        <dbReference type="ARBA" id="ARBA00010467"/>
    </source>
</evidence>
<comment type="subunit">
    <text evidence="5">Homodimer.</text>
</comment>
<feature type="compositionally biased region" description="Polar residues" evidence="6">
    <location>
        <begin position="423"/>
        <end position="432"/>
    </location>
</feature>
<dbReference type="AlphaFoldDB" id="A0AA40EGE9"/>
<dbReference type="InterPro" id="IPR009057">
    <property type="entry name" value="Homeodomain-like_sf"/>
</dbReference>
<feature type="compositionally biased region" description="Polar residues" evidence="6">
    <location>
        <begin position="309"/>
        <end position="331"/>
    </location>
</feature>
<dbReference type="InterPro" id="IPR039595">
    <property type="entry name" value="TE2IP/Rap1"/>
</dbReference>
<dbReference type="Pfam" id="PF01388">
    <property type="entry name" value="ARID"/>
    <property type="match status" value="1"/>
</dbReference>
<feature type="compositionally biased region" description="Basic and acidic residues" evidence="6">
    <location>
        <begin position="398"/>
        <end position="421"/>
    </location>
</feature>
<protein>
    <recommendedName>
        <fullName evidence="5">DNA-binding protein RAP1</fullName>
    </recommendedName>
</protein>
<dbReference type="InterPro" id="IPR001357">
    <property type="entry name" value="BRCT_dom"/>
</dbReference>
<dbReference type="CDD" id="cd16100">
    <property type="entry name" value="ARID"/>
    <property type="match status" value="1"/>
</dbReference>
<dbReference type="InterPro" id="IPR015010">
    <property type="entry name" value="TERF2IP_Myb"/>
</dbReference>
<keyword evidence="11" id="KW-1185">Reference proteome</keyword>
<evidence type="ECO:0000256" key="5">
    <source>
        <dbReference type="RuleBase" id="RU367107"/>
    </source>
</evidence>
<comment type="function">
    <text evidence="5">Involved in the regulation of telomere length, clustering and has a specific role in telomere position effect (TPE).</text>
</comment>
<keyword evidence="3 5" id="KW-0779">Telomere</keyword>
<evidence type="ECO:0000259" key="7">
    <source>
        <dbReference type="Pfam" id="PF01388"/>
    </source>
</evidence>
<dbReference type="GO" id="GO:0070187">
    <property type="term" value="C:shelterin complex"/>
    <property type="evidence" value="ECO:0007669"/>
    <property type="project" value="TreeGrafter"/>
</dbReference>
<dbReference type="Gene3D" id="1.10.10.60">
    <property type="entry name" value="Homeodomain-like"/>
    <property type="match status" value="2"/>
</dbReference>
<feature type="compositionally biased region" description="Polar residues" evidence="6">
    <location>
        <begin position="184"/>
        <end position="193"/>
    </location>
</feature>
<evidence type="ECO:0000313" key="10">
    <source>
        <dbReference type="EMBL" id="KAK0739055.1"/>
    </source>
</evidence>
<keyword evidence="2 5" id="KW-0158">Chromosome</keyword>
<evidence type="ECO:0000259" key="8">
    <source>
        <dbReference type="Pfam" id="PF08914"/>
    </source>
</evidence>
<dbReference type="GO" id="GO:0031848">
    <property type="term" value="P:protection from non-homologous end joining at telomere"/>
    <property type="evidence" value="ECO:0007669"/>
    <property type="project" value="TreeGrafter"/>
</dbReference>
<evidence type="ECO:0000256" key="4">
    <source>
        <dbReference type="ARBA" id="ARBA00023242"/>
    </source>
</evidence>
<feature type="region of interest" description="Disordered" evidence="6">
    <location>
        <begin position="169"/>
        <end position="223"/>
    </location>
</feature>
<dbReference type="SUPFAM" id="SSF46689">
    <property type="entry name" value="Homeodomain-like"/>
    <property type="match status" value="2"/>
</dbReference>
<feature type="compositionally biased region" description="Polar residues" evidence="6">
    <location>
        <begin position="502"/>
        <end position="511"/>
    </location>
</feature>
<evidence type="ECO:0000259" key="9">
    <source>
        <dbReference type="Pfam" id="PF16589"/>
    </source>
</evidence>
<comment type="caution">
    <text evidence="10">The sequence shown here is derived from an EMBL/GenBank/DDBJ whole genome shotgun (WGS) entry which is preliminary data.</text>
</comment>
<dbReference type="EMBL" id="JAUKTV010000004">
    <property type="protein sequence ID" value="KAK0739055.1"/>
    <property type="molecule type" value="Genomic_DNA"/>
</dbReference>
<reference evidence="10" key="1">
    <citation type="submission" date="2023-06" db="EMBL/GenBank/DDBJ databases">
        <title>Genome-scale phylogeny and comparative genomics of the fungal order Sordariales.</title>
        <authorList>
            <consortium name="Lawrence Berkeley National Laboratory"/>
            <person name="Hensen N."/>
            <person name="Bonometti L."/>
            <person name="Westerberg I."/>
            <person name="Brannstrom I.O."/>
            <person name="Guillou S."/>
            <person name="Cros-Aarteil S."/>
            <person name="Calhoun S."/>
            <person name="Haridas S."/>
            <person name="Kuo A."/>
            <person name="Mondo S."/>
            <person name="Pangilinan J."/>
            <person name="Riley R."/>
            <person name="Labutti K."/>
            <person name="Andreopoulos B."/>
            <person name="Lipzen A."/>
            <person name="Chen C."/>
            <person name="Yanf M."/>
            <person name="Daum C."/>
            <person name="Ng V."/>
            <person name="Clum A."/>
            <person name="Steindorff A."/>
            <person name="Ohm R."/>
            <person name="Martin F."/>
            <person name="Silar P."/>
            <person name="Natvig D."/>
            <person name="Lalanne C."/>
            <person name="Gautier V."/>
            <person name="Ament-Velasquez S.L."/>
            <person name="Kruys A."/>
            <person name="Hutchinson M.I."/>
            <person name="Powell A.J."/>
            <person name="Barry K."/>
            <person name="Miller A.N."/>
            <person name="Grigoriev I.V."/>
            <person name="Debuchy R."/>
            <person name="Gladieux P."/>
            <person name="Thoren M.H."/>
            <person name="Johannesson H."/>
        </authorList>
    </citation>
    <scope>NUCLEOTIDE SEQUENCE</scope>
    <source>
        <strain evidence="10">CBS 540.89</strain>
    </source>
</reference>
<feature type="compositionally biased region" description="Polar residues" evidence="6">
    <location>
        <begin position="471"/>
        <end position="495"/>
    </location>
</feature>
<comment type="subcellular location">
    <subcellularLocation>
        <location evidence="5">Nucleus</location>
    </subcellularLocation>
    <subcellularLocation>
        <location evidence="5">Chromosome</location>
        <location evidence="5">Telomere</location>
    </subcellularLocation>
</comment>
<feature type="domain" description="TERF2-interacting telomeric protein 1 Myb" evidence="8">
    <location>
        <begin position="115"/>
        <end position="172"/>
    </location>
</feature>
<feature type="region of interest" description="Disordered" evidence="6">
    <location>
        <begin position="349"/>
        <end position="526"/>
    </location>
</feature>
<dbReference type="Proteomes" id="UP001172159">
    <property type="component" value="Unassembled WGS sequence"/>
</dbReference>
<evidence type="ECO:0000256" key="6">
    <source>
        <dbReference type="SAM" id="MobiDB-lite"/>
    </source>
</evidence>
<comment type="similarity">
    <text evidence="1 5">Belongs to the RAP1 family.</text>
</comment>
<feature type="domain" description="TERF2-interacting telomeric protein 1 Myb" evidence="8">
    <location>
        <begin position="222"/>
        <end position="274"/>
    </location>
</feature>
<dbReference type="Pfam" id="PF08914">
    <property type="entry name" value="Myb_Rap1"/>
    <property type="match status" value="2"/>
</dbReference>
<feature type="compositionally biased region" description="Polar residues" evidence="6">
    <location>
        <begin position="358"/>
        <end position="375"/>
    </location>
</feature>
<dbReference type="PANTHER" id="PTHR16466">
    <property type="entry name" value="TELOMERE REPEAT-BINDING FACTOR 2-INTERACTING PROTEIN 1"/>
    <property type="match status" value="1"/>
</dbReference>
<evidence type="ECO:0000256" key="2">
    <source>
        <dbReference type="ARBA" id="ARBA00022454"/>
    </source>
</evidence>
<dbReference type="PANTHER" id="PTHR16466:SF6">
    <property type="entry name" value="TELOMERIC REPEAT-BINDING FACTOR 2-INTERACTING PROTEIN 1"/>
    <property type="match status" value="1"/>
</dbReference>
<name>A0AA40EGE9_9PEZI</name>
<dbReference type="GO" id="GO:0042162">
    <property type="term" value="F:telomeric DNA binding"/>
    <property type="evidence" value="ECO:0007669"/>
    <property type="project" value="TreeGrafter"/>
</dbReference>
<evidence type="ECO:0000313" key="11">
    <source>
        <dbReference type="Proteomes" id="UP001172159"/>
    </source>
</evidence>
<dbReference type="InterPro" id="IPR001606">
    <property type="entry name" value="ARID_dom"/>
</dbReference>
<proteinExistence type="inferred from homology"/>
<organism evidence="10 11">
    <name type="scientific">Apiosordaria backusii</name>
    <dbReference type="NCBI Taxonomy" id="314023"/>
    <lineage>
        <taxon>Eukaryota</taxon>
        <taxon>Fungi</taxon>
        <taxon>Dikarya</taxon>
        <taxon>Ascomycota</taxon>
        <taxon>Pezizomycotina</taxon>
        <taxon>Sordariomycetes</taxon>
        <taxon>Sordariomycetidae</taxon>
        <taxon>Sordariales</taxon>
        <taxon>Lasiosphaeriaceae</taxon>
        <taxon>Apiosordaria</taxon>
    </lineage>
</organism>
<feature type="domain" description="ARID" evidence="7">
    <location>
        <begin position="543"/>
        <end position="622"/>
    </location>
</feature>
<keyword evidence="4 5" id="KW-0539">Nucleus</keyword>
<dbReference type="GO" id="GO:0010833">
    <property type="term" value="P:telomere maintenance via telomere lengthening"/>
    <property type="evidence" value="ECO:0007669"/>
    <property type="project" value="UniProtKB-UniRule"/>
</dbReference>
<gene>
    <name evidence="10" type="ORF">B0T21DRAFT_400299</name>
</gene>
<dbReference type="CDD" id="cd11655">
    <property type="entry name" value="rap1_myb-like"/>
    <property type="match status" value="2"/>
</dbReference>
<feature type="domain" description="BRCT" evidence="9">
    <location>
        <begin position="17"/>
        <end position="92"/>
    </location>
</feature>
<feature type="region of interest" description="Disordered" evidence="6">
    <location>
        <begin position="273"/>
        <end position="335"/>
    </location>
</feature>
<dbReference type="Pfam" id="PF16589">
    <property type="entry name" value="BRCT_2"/>
    <property type="match status" value="1"/>
</dbReference>
<accession>A0AA40EGE9</accession>
<sequence length="650" mass="72684">MPPPTVYEGVNGSYEGTLFNGLKFWVSKRVPLRSDVVAKIKNNGGKTVEMEKLADVLIWDNLLPRGAPPGAISFKFVDDCVSKGEIVNKEEYLVTSSTRPVGSSVLTQKGTKNSFTPQDDQILLNWIRQKEEEGASIKGLAIYQELAKKYPHHTYQSWRSRFVDKLSHLPRQSVRPLPPPTATPVKSRSSATNARVAPSSTAPVATPSSLTPSKGPGRRVPFTEEDDRILIEYVHDRWEAKSGNKIYKELEEQYPHHTWQSWRDRWVKTLSKRRNSAPGEITDAEPIRAPRPRHELSASELPPAKRPRTSTLGNSTVQSTAPVAPPSTQLGMSEEEQVTYEALKEKMRKMKEAKAARTSTSGQTKVPSRAVSSNRVGEPGNEVRPTSAVSSTPLASGSREDELRKEELKQKMKEIRAERARKPSSTPGSTRQGESRRASIVSNNEPLLQPQPKKKRKEPPTPTPTTNQTPGFRTQVSMPSIDSPGFQTQVSNPTAETPEAQGPQTRTQYAQNPELEPVRARSRESMAGLITSRESWLGLRRIFHEFNQEPEPSETLTVFGREVDCWDLWSGVVREGYPPSPAAWVRIAEDLGFTDDQDLLDEGQRSVVQALRDCFMENLREFWLATEWFAGVVFEPVEAEGGDEEGEEEE</sequence>